<organism evidence="2 3">
    <name type="scientific">Oceanibaculum indicum P24</name>
    <dbReference type="NCBI Taxonomy" id="1207063"/>
    <lineage>
        <taxon>Bacteria</taxon>
        <taxon>Pseudomonadati</taxon>
        <taxon>Pseudomonadota</taxon>
        <taxon>Alphaproteobacteria</taxon>
        <taxon>Rhodospirillales</taxon>
        <taxon>Oceanibaculaceae</taxon>
        <taxon>Oceanibaculum</taxon>
    </lineage>
</organism>
<dbReference type="PANTHER" id="PTHR34300:SF1">
    <property type="entry name" value="QUEUOSINE PRECURSOR TRANSPORTER"/>
    <property type="match status" value="1"/>
</dbReference>
<sequence length="202" mass="21874">MAYKPGPKVPQEMLIEMNPATNIDRSVLRGMLIAVAAMIVLVSASNYLVQFPLSDWLTWGAITYPATFLVTDLTNRAYGPRRARQVVYIGFALAVICSLWLATPRIALASGSAFLVAQLLDVHVFDRLRGGRWWQAPLASSSIGSAVDTALFFTLAFAGTAVPFVTLALGDFAVKLALALLFLSPFRLLMAVVRPMGTARPS</sequence>
<dbReference type="STRING" id="1207063.P24_08204"/>
<dbReference type="PANTHER" id="PTHR34300">
    <property type="entry name" value="QUEUOSINE PRECURSOR TRANSPORTER-RELATED"/>
    <property type="match status" value="1"/>
</dbReference>
<dbReference type="PATRIC" id="fig|1207063.3.peg.1656"/>
<dbReference type="EMBL" id="AMRL01000008">
    <property type="protein sequence ID" value="EKE76316.1"/>
    <property type="molecule type" value="Genomic_DNA"/>
</dbReference>
<dbReference type="AlphaFoldDB" id="K2J0A8"/>
<proteinExistence type="inferred from homology"/>
<evidence type="ECO:0000313" key="2">
    <source>
        <dbReference type="EMBL" id="EKE76316.1"/>
    </source>
</evidence>
<dbReference type="GO" id="GO:0022857">
    <property type="term" value="F:transmembrane transporter activity"/>
    <property type="evidence" value="ECO:0007669"/>
    <property type="project" value="UniProtKB-UniRule"/>
</dbReference>
<gene>
    <name evidence="2" type="ORF">P24_08204</name>
</gene>
<dbReference type="GO" id="GO:0005886">
    <property type="term" value="C:plasma membrane"/>
    <property type="evidence" value="ECO:0007669"/>
    <property type="project" value="UniProtKB-SubCell"/>
</dbReference>
<feature type="transmembrane region" description="Helical" evidence="1">
    <location>
        <begin position="172"/>
        <end position="193"/>
    </location>
</feature>
<keyword evidence="3" id="KW-1185">Reference proteome</keyword>
<feature type="transmembrane region" description="Helical" evidence="1">
    <location>
        <begin position="27"/>
        <end position="50"/>
    </location>
</feature>
<keyword evidence="1" id="KW-1133">Transmembrane helix</keyword>
<dbReference type="Pfam" id="PF02592">
    <property type="entry name" value="Vut_1"/>
    <property type="match status" value="1"/>
</dbReference>
<reference evidence="2 3" key="1">
    <citation type="journal article" date="2012" name="J. Bacteriol.">
        <title>Genome Sequence of Oceanibaculum indicum Type Strain P24.</title>
        <authorList>
            <person name="Lai Q."/>
            <person name="Shao Z."/>
        </authorList>
    </citation>
    <scope>NUCLEOTIDE SEQUENCE [LARGE SCALE GENOMIC DNA]</scope>
    <source>
        <strain evidence="2 3">P24</strain>
    </source>
</reference>
<evidence type="ECO:0000256" key="1">
    <source>
        <dbReference type="HAMAP-Rule" id="MF_02088"/>
    </source>
</evidence>
<keyword evidence="1" id="KW-0812">Transmembrane</keyword>
<comment type="similarity">
    <text evidence="1">Belongs to the vitamin uptake transporter (VUT/ECF) (TC 2.A.88) family. Q precursor transporter subfamily.</text>
</comment>
<comment type="function">
    <text evidence="1">Involved in the import of queuosine (Q) precursors, required for Q precursor salvage.</text>
</comment>
<accession>K2J0A8</accession>
<comment type="caution">
    <text evidence="2">The sequence shown here is derived from an EMBL/GenBank/DDBJ whole genome shotgun (WGS) entry which is preliminary data.</text>
</comment>
<feature type="transmembrane region" description="Helical" evidence="1">
    <location>
        <begin position="146"/>
        <end position="166"/>
    </location>
</feature>
<dbReference type="eggNOG" id="COG1738">
    <property type="taxonomic scope" value="Bacteria"/>
</dbReference>
<evidence type="ECO:0000313" key="3">
    <source>
        <dbReference type="Proteomes" id="UP000006746"/>
    </source>
</evidence>
<dbReference type="NCBIfam" id="TIGR00697">
    <property type="entry name" value="queuosine precursor transporter"/>
    <property type="match status" value="2"/>
</dbReference>
<feature type="transmembrane region" description="Helical" evidence="1">
    <location>
        <begin position="86"/>
        <end position="102"/>
    </location>
</feature>
<keyword evidence="1" id="KW-1003">Cell membrane</keyword>
<dbReference type="HAMAP" id="MF_02088">
    <property type="entry name" value="Q_prec_transport"/>
    <property type="match status" value="1"/>
</dbReference>
<protein>
    <recommendedName>
        <fullName evidence="1">Probable queuosine precursor transporter</fullName>
        <shortName evidence="1">Q precursor transporter</shortName>
    </recommendedName>
</protein>
<dbReference type="InterPro" id="IPR003744">
    <property type="entry name" value="YhhQ"/>
</dbReference>
<name>K2J0A8_9PROT</name>
<keyword evidence="1" id="KW-0472">Membrane</keyword>
<dbReference type="Proteomes" id="UP000006746">
    <property type="component" value="Unassembled WGS sequence"/>
</dbReference>
<keyword evidence="1" id="KW-0997">Cell inner membrane</keyword>
<keyword evidence="1" id="KW-0813">Transport</keyword>
<comment type="subcellular location">
    <subcellularLocation>
        <location evidence="1">Cell inner membrane</location>
        <topology evidence="1">Multi-pass membrane protein</topology>
    </subcellularLocation>
</comment>